<reference evidence="2" key="1">
    <citation type="submission" date="2020-02" db="EMBL/GenBank/DDBJ databases">
        <authorList>
            <person name="Meier V. D."/>
        </authorList>
    </citation>
    <scope>NUCLEOTIDE SEQUENCE</scope>
    <source>
        <strain evidence="2">AVDCRST_MAG61</strain>
    </source>
</reference>
<feature type="region of interest" description="Disordered" evidence="1">
    <location>
        <begin position="1"/>
        <end position="230"/>
    </location>
</feature>
<feature type="non-terminal residue" evidence="2">
    <location>
        <position position="1"/>
    </location>
</feature>
<evidence type="ECO:0000313" key="2">
    <source>
        <dbReference type="EMBL" id="CAA9311366.1"/>
    </source>
</evidence>
<feature type="compositionally biased region" description="Low complexity" evidence="1">
    <location>
        <begin position="196"/>
        <end position="217"/>
    </location>
</feature>
<organism evidence="2">
    <name type="scientific">uncultured Friedmanniella sp</name>
    <dbReference type="NCBI Taxonomy" id="335381"/>
    <lineage>
        <taxon>Bacteria</taxon>
        <taxon>Bacillati</taxon>
        <taxon>Actinomycetota</taxon>
        <taxon>Actinomycetes</taxon>
        <taxon>Propionibacteriales</taxon>
        <taxon>Nocardioidaceae</taxon>
        <taxon>Friedmanniella</taxon>
        <taxon>environmental samples</taxon>
    </lineage>
</organism>
<feature type="non-terminal residue" evidence="2">
    <location>
        <position position="230"/>
    </location>
</feature>
<name>A0A6J4KPY1_9ACTN</name>
<feature type="compositionally biased region" description="Gly residues" evidence="1">
    <location>
        <begin position="35"/>
        <end position="50"/>
    </location>
</feature>
<evidence type="ECO:0000256" key="1">
    <source>
        <dbReference type="SAM" id="MobiDB-lite"/>
    </source>
</evidence>
<gene>
    <name evidence="2" type="ORF">AVDCRST_MAG61-1750</name>
</gene>
<proteinExistence type="predicted"/>
<protein>
    <submittedName>
        <fullName evidence="2">Uncharacterized protein</fullName>
    </submittedName>
</protein>
<feature type="compositionally biased region" description="Basic residues" evidence="1">
    <location>
        <begin position="177"/>
        <end position="195"/>
    </location>
</feature>
<feature type="compositionally biased region" description="Basic and acidic residues" evidence="1">
    <location>
        <begin position="60"/>
        <end position="74"/>
    </location>
</feature>
<feature type="compositionally biased region" description="Low complexity" evidence="1">
    <location>
        <begin position="161"/>
        <end position="176"/>
    </location>
</feature>
<dbReference type="AlphaFoldDB" id="A0A6J4KPY1"/>
<sequence length="230" mass="23948">GDQHQGHRPAGLVAAARSARRRPGQRFGDRAGAGPLAGHGDGGAAVGAVGGRRPRLAAGADRRVQPGSARRPEHAAALLRRALGAAGRAGRAGLHRRLRDHARAGQRAGRRRPRDRGGAGARVPAGRRHRGGPQPAVPGGRHPGRPRGPAGRRGLRRVAGHPRPAGGADAARAPPGRTRHHRRRVGPQRRPRRRAGAAVADPGRQRRVPPTGAPARAGRGGLPDHHCPQL</sequence>
<accession>A0A6J4KPY1</accession>
<feature type="compositionally biased region" description="Low complexity" evidence="1">
    <location>
        <begin position="75"/>
        <end position="92"/>
    </location>
</feature>
<dbReference type="EMBL" id="CADCTT010000235">
    <property type="protein sequence ID" value="CAA9311366.1"/>
    <property type="molecule type" value="Genomic_DNA"/>
</dbReference>